<gene>
    <name evidence="8" type="ORF">HK439_05330</name>
</gene>
<dbReference type="GO" id="GO:0015658">
    <property type="term" value="F:branched-chain amino acid transmembrane transporter activity"/>
    <property type="evidence" value="ECO:0007669"/>
    <property type="project" value="TreeGrafter"/>
</dbReference>
<evidence type="ECO:0000313" key="9">
    <source>
        <dbReference type="Proteomes" id="UP000598467"/>
    </source>
</evidence>
<dbReference type="GO" id="GO:0015807">
    <property type="term" value="P:L-amino acid transport"/>
    <property type="evidence" value="ECO:0007669"/>
    <property type="project" value="TreeGrafter"/>
</dbReference>
<feature type="region of interest" description="Disordered" evidence="6">
    <location>
        <begin position="340"/>
        <end position="366"/>
    </location>
</feature>
<dbReference type="EMBL" id="JABFCZ010000005">
    <property type="protein sequence ID" value="MBD1545674.1"/>
    <property type="molecule type" value="Genomic_DNA"/>
</dbReference>
<keyword evidence="2" id="KW-0813">Transport</keyword>
<dbReference type="Proteomes" id="UP000598467">
    <property type="component" value="Unassembled WGS sequence"/>
</dbReference>
<name>A0A926NSK2_9HYPH</name>
<evidence type="ECO:0000259" key="7">
    <source>
        <dbReference type="PROSITE" id="PS50893"/>
    </source>
</evidence>
<dbReference type="PANTHER" id="PTHR43820:SF4">
    <property type="entry name" value="HIGH-AFFINITY BRANCHED-CHAIN AMINO ACID TRANSPORT ATP-BINDING PROTEIN LIVF"/>
    <property type="match status" value="1"/>
</dbReference>
<dbReference type="RefSeq" id="WP_190290350.1">
    <property type="nucleotide sequence ID" value="NZ_JABFCZ010000005.1"/>
</dbReference>
<evidence type="ECO:0000256" key="1">
    <source>
        <dbReference type="ARBA" id="ARBA00005417"/>
    </source>
</evidence>
<dbReference type="PROSITE" id="PS00211">
    <property type="entry name" value="ABC_TRANSPORTER_1"/>
    <property type="match status" value="1"/>
</dbReference>
<dbReference type="Pfam" id="PF00005">
    <property type="entry name" value="ABC_tran"/>
    <property type="match status" value="1"/>
</dbReference>
<dbReference type="InterPro" id="IPR052156">
    <property type="entry name" value="BCAA_Transport_ATP-bd_LivF"/>
</dbReference>
<dbReference type="SUPFAM" id="SSF52540">
    <property type="entry name" value="P-loop containing nucleoside triphosphate hydrolases"/>
    <property type="match status" value="1"/>
</dbReference>
<dbReference type="GO" id="GO:0016887">
    <property type="term" value="F:ATP hydrolysis activity"/>
    <property type="evidence" value="ECO:0007669"/>
    <property type="project" value="InterPro"/>
</dbReference>
<keyword evidence="4 8" id="KW-0067">ATP-binding</keyword>
<accession>A0A926NSK2</accession>
<dbReference type="InterPro" id="IPR003439">
    <property type="entry name" value="ABC_transporter-like_ATP-bd"/>
</dbReference>
<evidence type="ECO:0000256" key="6">
    <source>
        <dbReference type="SAM" id="MobiDB-lite"/>
    </source>
</evidence>
<dbReference type="InterPro" id="IPR017871">
    <property type="entry name" value="ABC_transporter-like_CS"/>
</dbReference>
<dbReference type="GO" id="GO:0005524">
    <property type="term" value="F:ATP binding"/>
    <property type="evidence" value="ECO:0007669"/>
    <property type="project" value="UniProtKB-KW"/>
</dbReference>
<keyword evidence="3" id="KW-0547">Nucleotide-binding</keyword>
<dbReference type="InterPro" id="IPR003593">
    <property type="entry name" value="AAA+_ATPase"/>
</dbReference>
<evidence type="ECO:0000256" key="4">
    <source>
        <dbReference type="ARBA" id="ARBA00022840"/>
    </source>
</evidence>
<evidence type="ECO:0000313" key="8">
    <source>
        <dbReference type="EMBL" id="MBD1545674.1"/>
    </source>
</evidence>
<dbReference type="PANTHER" id="PTHR43820">
    <property type="entry name" value="HIGH-AFFINITY BRANCHED-CHAIN AMINO ACID TRANSPORT ATP-BINDING PROTEIN LIVF"/>
    <property type="match status" value="1"/>
</dbReference>
<keyword evidence="5" id="KW-0029">Amino-acid transport</keyword>
<reference evidence="8" key="1">
    <citation type="submission" date="2020-05" db="EMBL/GenBank/DDBJ databases">
        <title>Identification of trans-AT polyketide cluster in two marine bacteria, producers of a novel glutaramide-containing polyketide sesbanimide D and analogs.</title>
        <authorList>
            <person name="Kacar D."/>
            <person name="Rodriguez P."/>
            <person name="Canedo L."/>
            <person name="Gonzalez E."/>
            <person name="Galan B."/>
            <person name="De La Calle F."/>
            <person name="Garcia J.L."/>
        </authorList>
    </citation>
    <scope>NUCLEOTIDE SEQUENCE</scope>
    <source>
        <strain evidence="8">PHM038</strain>
    </source>
</reference>
<sequence>MLEIRNLSAAYGMHRALAGVSIDVEESEIVVILGANGAGKSTLLRAVAGMCEGQVQGEVFLDGEPLAGVTADEIVERGIAFVPEGRGIFGDLTVAENLQLGAYSRHARARQQENLAKVYDLFPKLRERKSQTVRTMSGGEQQMVAIGRAIMADPKILMLDEPSLGLSPILCKELFQSLSHITESGMGVLLVEQNAKQSLAIADRGFLLENGEITGQDSAEALLNDPAVQAAYLGGAAGETRTGRAGDAAVAQTPAAAETQKPYIRPSAKAGAAVSADTFAGESISALVARAAGKARVETPTQRPAAPAPQVKAPSITPRGSASSYRIADDPELSKLLKSMEEAAQAARSGGSTYGTRRQSTRIESAPLPEIEVYRKSTVEVYRRGPGGKLEKVEK</sequence>
<dbReference type="Gene3D" id="3.40.50.300">
    <property type="entry name" value="P-loop containing nucleotide triphosphate hydrolases"/>
    <property type="match status" value="1"/>
</dbReference>
<comment type="similarity">
    <text evidence="1">Belongs to the ABC transporter superfamily.</text>
</comment>
<dbReference type="SMART" id="SM00382">
    <property type="entry name" value="AAA"/>
    <property type="match status" value="1"/>
</dbReference>
<feature type="domain" description="ABC transporter" evidence="7">
    <location>
        <begin position="2"/>
        <end position="235"/>
    </location>
</feature>
<protein>
    <submittedName>
        <fullName evidence="8">ABC transporter ATP-binding protein</fullName>
    </submittedName>
</protein>
<organism evidence="8 9">
    <name type="scientific">Roseibium aggregatum</name>
    <dbReference type="NCBI Taxonomy" id="187304"/>
    <lineage>
        <taxon>Bacteria</taxon>
        <taxon>Pseudomonadati</taxon>
        <taxon>Pseudomonadota</taxon>
        <taxon>Alphaproteobacteria</taxon>
        <taxon>Hyphomicrobiales</taxon>
        <taxon>Stappiaceae</taxon>
        <taxon>Roseibium</taxon>
    </lineage>
</organism>
<proteinExistence type="inferred from homology"/>
<dbReference type="InterPro" id="IPR027417">
    <property type="entry name" value="P-loop_NTPase"/>
</dbReference>
<dbReference type="PROSITE" id="PS50893">
    <property type="entry name" value="ABC_TRANSPORTER_2"/>
    <property type="match status" value="1"/>
</dbReference>
<evidence type="ECO:0000256" key="5">
    <source>
        <dbReference type="ARBA" id="ARBA00022970"/>
    </source>
</evidence>
<evidence type="ECO:0000256" key="2">
    <source>
        <dbReference type="ARBA" id="ARBA00022448"/>
    </source>
</evidence>
<dbReference type="AlphaFoldDB" id="A0A926NSK2"/>
<evidence type="ECO:0000256" key="3">
    <source>
        <dbReference type="ARBA" id="ARBA00022741"/>
    </source>
</evidence>
<feature type="region of interest" description="Disordered" evidence="6">
    <location>
        <begin position="295"/>
        <end position="327"/>
    </location>
</feature>
<comment type="caution">
    <text evidence="8">The sequence shown here is derived from an EMBL/GenBank/DDBJ whole genome shotgun (WGS) entry which is preliminary data.</text>
</comment>
<dbReference type="CDD" id="cd03224">
    <property type="entry name" value="ABC_TM1139_LivF_branched"/>
    <property type="match status" value="1"/>
</dbReference>